<dbReference type="EMBL" id="OU015584">
    <property type="protein sequence ID" value="CAG5081117.1"/>
    <property type="molecule type" value="Genomic_DNA"/>
</dbReference>
<dbReference type="Proteomes" id="UP000683507">
    <property type="component" value="Chromosome"/>
</dbReference>
<dbReference type="Pfam" id="PF04336">
    <property type="entry name" value="ACP_PD"/>
    <property type="match status" value="1"/>
</dbReference>
<dbReference type="RefSeq" id="WP_258541742.1">
    <property type="nucleotide sequence ID" value="NZ_OU015584.1"/>
</dbReference>
<sequence>MNFLAHQYLSGSDDYIKIGNFVADMIRGKEMEQFDEGIQQGIQLHRAIDHFTDNHDQVKKAIQLFRSSQGKYAPVIVDITFDHFLAANWSSYSEQELNSFANNFYDLMIENLDLMPEKVQWIIPRMKAQNWLYEYQYLDGIQQAYEGISRRANFRSNMAFARVDLENHYDELQQCFSLFFDDIISFVRSQNKHL</sequence>
<dbReference type="PANTHER" id="PTHR38764:SF1">
    <property type="entry name" value="ACYL CARRIER PROTEIN PHOSPHODIESTERASE"/>
    <property type="match status" value="1"/>
</dbReference>
<name>A0A916JLZ1_9FLAO</name>
<organism evidence="4 5">
    <name type="scientific">Parvicella tangerina</name>
    <dbReference type="NCBI Taxonomy" id="2829795"/>
    <lineage>
        <taxon>Bacteria</taxon>
        <taxon>Pseudomonadati</taxon>
        <taxon>Bacteroidota</taxon>
        <taxon>Flavobacteriia</taxon>
        <taxon>Flavobacteriales</taxon>
        <taxon>Parvicellaceae</taxon>
        <taxon>Parvicella</taxon>
    </lineage>
</organism>
<dbReference type="GO" id="GO:0006633">
    <property type="term" value="P:fatty acid biosynthetic process"/>
    <property type="evidence" value="ECO:0007669"/>
    <property type="project" value="InterPro"/>
</dbReference>
<dbReference type="InterPro" id="IPR007431">
    <property type="entry name" value="ACP_PD"/>
</dbReference>
<evidence type="ECO:0000256" key="2">
    <source>
        <dbReference type="ARBA" id="ARBA00022801"/>
    </source>
</evidence>
<keyword evidence="5" id="KW-1185">Reference proteome</keyword>
<dbReference type="KEGG" id="ptan:CRYO30217_01541"/>
<evidence type="ECO:0000256" key="3">
    <source>
        <dbReference type="ARBA" id="ARBA00023098"/>
    </source>
</evidence>
<dbReference type="PIRSF" id="PIRSF011489">
    <property type="entry name" value="DUF479"/>
    <property type="match status" value="1"/>
</dbReference>
<dbReference type="AlphaFoldDB" id="A0A916JLZ1"/>
<dbReference type="GO" id="GO:0008770">
    <property type="term" value="F:[acyl-carrier-protein] phosphodiesterase activity"/>
    <property type="evidence" value="ECO:0007669"/>
    <property type="project" value="UniProtKB-EC"/>
</dbReference>
<evidence type="ECO:0000256" key="1">
    <source>
        <dbReference type="ARBA" id="ARBA00022516"/>
    </source>
</evidence>
<reference evidence="4" key="1">
    <citation type="submission" date="2021-04" db="EMBL/GenBank/DDBJ databases">
        <authorList>
            <person name="Rodrigo-Torres L."/>
            <person name="Arahal R. D."/>
            <person name="Lucena T."/>
        </authorList>
    </citation>
    <scope>NUCLEOTIDE SEQUENCE</scope>
    <source>
        <strain evidence="4">AS29M-1</strain>
    </source>
</reference>
<accession>A0A916JLZ1</accession>
<dbReference type="EC" id="3.1.4.14" evidence="4"/>
<keyword evidence="2 4" id="KW-0378">Hydrolase</keyword>
<dbReference type="PANTHER" id="PTHR38764">
    <property type="entry name" value="ACYL CARRIER PROTEIN PHOSPHODIESTERASE"/>
    <property type="match status" value="1"/>
</dbReference>
<evidence type="ECO:0000313" key="5">
    <source>
        <dbReference type="Proteomes" id="UP000683507"/>
    </source>
</evidence>
<protein>
    <submittedName>
        <fullName evidence="4">Acyl carrier protein phosphodiesterase</fullName>
        <ecNumber evidence="4">3.1.4.14</ecNumber>
    </submittedName>
</protein>
<keyword evidence="3" id="KW-0443">Lipid metabolism</keyword>
<gene>
    <name evidence="4" type="primary">acpH</name>
    <name evidence="4" type="ORF">CRYO30217_01541</name>
</gene>
<keyword evidence="1" id="KW-0444">Lipid biosynthesis</keyword>
<evidence type="ECO:0000313" key="4">
    <source>
        <dbReference type="EMBL" id="CAG5081117.1"/>
    </source>
</evidence>
<proteinExistence type="predicted"/>